<dbReference type="GO" id="GO:0008270">
    <property type="term" value="F:zinc ion binding"/>
    <property type="evidence" value="ECO:0007669"/>
    <property type="project" value="UniProtKB-KW"/>
</dbReference>
<comment type="similarity">
    <text evidence="8">Belongs to the TAF15 family.</text>
</comment>
<dbReference type="InterPro" id="IPR035979">
    <property type="entry name" value="RBD_domain_sf"/>
</dbReference>
<dbReference type="RefSeq" id="XP_029120610.1">
    <property type="nucleotide sequence ID" value="XM_029264777.1"/>
</dbReference>
<evidence type="ECO:0000256" key="10">
    <source>
        <dbReference type="PROSITE-ProRule" id="PRU00322"/>
    </source>
</evidence>
<organism evidence="14 15">
    <name type="scientific">Elaeis guineensis var. tenera</name>
    <name type="common">Oil palm</name>
    <dbReference type="NCBI Taxonomy" id="51953"/>
    <lineage>
        <taxon>Eukaryota</taxon>
        <taxon>Viridiplantae</taxon>
        <taxon>Streptophyta</taxon>
        <taxon>Embryophyta</taxon>
        <taxon>Tracheophyta</taxon>
        <taxon>Spermatophyta</taxon>
        <taxon>Magnoliopsida</taxon>
        <taxon>Liliopsida</taxon>
        <taxon>Arecaceae</taxon>
        <taxon>Arecoideae</taxon>
        <taxon>Cocoseae</taxon>
        <taxon>Elaeidinae</taxon>
        <taxon>Elaeis</taxon>
    </lineage>
</organism>
<dbReference type="FunFam" id="4.10.1060.10:FF:000008">
    <property type="entry name" value="TATA-binding protein-associated factor 2N isoform X1"/>
    <property type="match status" value="1"/>
</dbReference>
<dbReference type="GO" id="GO:0005634">
    <property type="term" value="C:nucleus"/>
    <property type="evidence" value="ECO:0007669"/>
    <property type="project" value="UniProtKB-SubCell"/>
</dbReference>
<dbReference type="InterPro" id="IPR001876">
    <property type="entry name" value="Znf_RanBP2"/>
</dbReference>
<dbReference type="Proteomes" id="UP000504607">
    <property type="component" value="Chromosome 5"/>
</dbReference>
<sequence length="468" mass="47389">MSGSYGSGGVNDSAPPPRGGGYGRGGGGGYGGNPSNRGGGGGYGGGVGGYQGGDRGNRGGGGYRGGGRAGGGGREGDWLCPDPSCGNLNFARRSECNKCGATKPGGGGTGGGSRAGGYNRGGGGGGGRGGYNRSGGDYSRGGGGRGGYSGGGGGYDANRGSRSDNYGGRGGSYSSSQSRDGDDSAYTHVSQPPAASYGGGPMGSYPPPTNSYGGNDAYDAEPVPPTFNYGGPPSYPPSYGAPPPNPYGGEAPIGRGAPPVDYDGGHANRPIPGRDGGAPPRYGDGGYGGAPLEPNVPLKQCDENCGEACDNSRIYISNLPPDVTTEELRELFGGIGQVGRIKQKRGYKDQWPWNIKIYTDESGNNKGDAVLSYEDPSAAHSAGGFYNKVGEVDMLVVEIGVETITVMVGVLDLIGTIMEDSAPVHTEKTLYVLKMSSQSCFYSYSHEMYSKGAVEEASGNNLQIAVMF</sequence>
<keyword evidence="3 10" id="KW-0863">Zinc-finger</keyword>
<dbReference type="OrthoDB" id="76445at2759"/>
<gene>
    <name evidence="15" type="primary">LOC105045885</name>
</gene>
<evidence type="ECO:0000256" key="2">
    <source>
        <dbReference type="ARBA" id="ARBA00022723"/>
    </source>
</evidence>
<proteinExistence type="inferred from homology"/>
<dbReference type="SMART" id="SM00547">
    <property type="entry name" value="ZnF_RBZ"/>
    <property type="match status" value="1"/>
</dbReference>
<evidence type="ECO:0000313" key="15">
    <source>
        <dbReference type="RefSeq" id="XP_029120610.1"/>
    </source>
</evidence>
<keyword evidence="6" id="KW-0539">Nucleus</keyword>
<evidence type="ECO:0000313" key="14">
    <source>
        <dbReference type="Proteomes" id="UP000504607"/>
    </source>
</evidence>
<feature type="region of interest" description="Disordered" evidence="11">
    <location>
        <begin position="1"/>
        <end position="84"/>
    </location>
</feature>
<feature type="compositionally biased region" description="Gly residues" evidence="11">
    <location>
        <begin position="103"/>
        <end position="155"/>
    </location>
</feature>
<dbReference type="SUPFAM" id="SSF54928">
    <property type="entry name" value="RNA-binding domain, RBD"/>
    <property type="match status" value="1"/>
</dbReference>
<accession>A0A8N4EWZ8</accession>
<feature type="domain" description="RRM" evidence="12">
    <location>
        <begin position="312"/>
        <end position="382"/>
    </location>
</feature>
<dbReference type="GO" id="GO:0003723">
    <property type="term" value="F:RNA binding"/>
    <property type="evidence" value="ECO:0007669"/>
    <property type="project" value="UniProtKB-UniRule"/>
</dbReference>
<feature type="region of interest" description="Disordered" evidence="11">
    <location>
        <begin position="96"/>
        <end position="291"/>
    </location>
</feature>
<evidence type="ECO:0000256" key="7">
    <source>
        <dbReference type="ARBA" id="ARBA00058775"/>
    </source>
</evidence>
<feature type="compositionally biased region" description="Gly residues" evidence="11">
    <location>
        <begin position="19"/>
        <end position="73"/>
    </location>
</feature>
<comment type="subcellular location">
    <subcellularLocation>
        <location evidence="1">Nucleus</location>
    </subcellularLocation>
</comment>
<dbReference type="PRINTS" id="PR01228">
    <property type="entry name" value="EGGSHELL"/>
</dbReference>
<dbReference type="InterPro" id="IPR012677">
    <property type="entry name" value="Nucleotide-bd_a/b_plait_sf"/>
</dbReference>
<dbReference type="SMART" id="SM00360">
    <property type="entry name" value="RRM"/>
    <property type="match status" value="1"/>
</dbReference>
<keyword evidence="5 9" id="KW-0694">RNA-binding</keyword>
<protein>
    <submittedName>
        <fullName evidence="15">LOW QUALITY PROTEIN: transcription initiation factor TFIID subunit 15b</fullName>
    </submittedName>
</protein>
<feature type="domain" description="RanBP2-type" evidence="13">
    <location>
        <begin position="74"/>
        <end position="105"/>
    </location>
</feature>
<evidence type="ECO:0000259" key="12">
    <source>
        <dbReference type="PROSITE" id="PS50102"/>
    </source>
</evidence>
<reference evidence="15" key="1">
    <citation type="submission" date="2025-08" db="UniProtKB">
        <authorList>
            <consortium name="RefSeq"/>
        </authorList>
    </citation>
    <scope>IDENTIFICATION</scope>
</reference>
<keyword evidence="2" id="KW-0479">Metal-binding</keyword>
<keyword evidence="15" id="KW-0648">Protein biosynthesis</keyword>
<dbReference type="InterPro" id="IPR000504">
    <property type="entry name" value="RRM_dom"/>
</dbReference>
<dbReference type="GO" id="GO:0003743">
    <property type="term" value="F:translation initiation factor activity"/>
    <property type="evidence" value="ECO:0007669"/>
    <property type="project" value="UniProtKB-KW"/>
</dbReference>
<dbReference type="PROSITE" id="PS50199">
    <property type="entry name" value="ZF_RANBP2_2"/>
    <property type="match status" value="1"/>
</dbReference>
<feature type="compositionally biased region" description="Low complexity" evidence="11">
    <location>
        <begin position="156"/>
        <end position="178"/>
    </location>
</feature>
<keyword evidence="14" id="KW-1185">Reference proteome</keyword>
<dbReference type="PANTHER" id="PTHR12999:SF7">
    <property type="entry name" value="TRANSCRIPTION INITIATION FACTOR TFIID SUBUNIT 15B"/>
    <property type="match status" value="1"/>
</dbReference>
<keyword evidence="15" id="KW-0396">Initiation factor</keyword>
<comment type="function">
    <text evidence="7">TAFs are components of the transcription factor IID (TFIID) complex that is essential for mediating regulation of RNA polymerase transcription.</text>
</comment>
<name>A0A8N4EWZ8_ELAGV</name>
<dbReference type="Pfam" id="PF00641">
    <property type="entry name" value="Zn_ribbon_RanBP"/>
    <property type="match status" value="1"/>
</dbReference>
<dbReference type="Pfam" id="PF00076">
    <property type="entry name" value="RRM_1"/>
    <property type="match status" value="1"/>
</dbReference>
<evidence type="ECO:0000256" key="3">
    <source>
        <dbReference type="ARBA" id="ARBA00022771"/>
    </source>
</evidence>
<dbReference type="PANTHER" id="PTHR12999">
    <property type="entry name" value="ZINC FINGER RAN-BINDING DOMAIN-CONTAINING PROTEIN 2 ZRANB2-RELATED"/>
    <property type="match status" value="1"/>
</dbReference>
<evidence type="ECO:0000256" key="1">
    <source>
        <dbReference type="ARBA" id="ARBA00004123"/>
    </source>
</evidence>
<dbReference type="SUPFAM" id="SSF90209">
    <property type="entry name" value="Ran binding protein zinc finger-like"/>
    <property type="match status" value="1"/>
</dbReference>
<evidence type="ECO:0000256" key="9">
    <source>
        <dbReference type="PROSITE-ProRule" id="PRU00176"/>
    </source>
</evidence>
<keyword evidence="4" id="KW-0862">Zinc</keyword>
<evidence type="ECO:0000256" key="4">
    <source>
        <dbReference type="ARBA" id="ARBA00022833"/>
    </source>
</evidence>
<dbReference type="PROSITE" id="PS01358">
    <property type="entry name" value="ZF_RANBP2_1"/>
    <property type="match status" value="1"/>
</dbReference>
<dbReference type="Gene3D" id="4.10.1060.10">
    <property type="entry name" value="Zinc finger, RanBP2-type"/>
    <property type="match status" value="1"/>
</dbReference>
<dbReference type="PROSITE" id="PS50102">
    <property type="entry name" value="RRM"/>
    <property type="match status" value="1"/>
</dbReference>
<dbReference type="Gene3D" id="3.30.70.330">
    <property type="match status" value="1"/>
</dbReference>
<evidence type="ECO:0000256" key="6">
    <source>
        <dbReference type="ARBA" id="ARBA00023242"/>
    </source>
</evidence>
<feature type="compositionally biased region" description="Pro residues" evidence="11">
    <location>
        <begin position="233"/>
        <end position="246"/>
    </location>
</feature>
<evidence type="ECO:0000256" key="5">
    <source>
        <dbReference type="ARBA" id="ARBA00022884"/>
    </source>
</evidence>
<evidence type="ECO:0000256" key="8">
    <source>
        <dbReference type="ARBA" id="ARBA00061442"/>
    </source>
</evidence>
<evidence type="ECO:0000259" key="13">
    <source>
        <dbReference type="PROSITE" id="PS50199"/>
    </source>
</evidence>
<evidence type="ECO:0000256" key="11">
    <source>
        <dbReference type="SAM" id="MobiDB-lite"/>
    </source>
</evidence>
<dbReference type="AlphaFoldDB" id="A0A8N4EWZ8"/>
<dbReference type="InterPro" id="IPR036443">
    <property type="entry name" value="Znf_RanBP2_sf"/>
</dbReference>